<feature type="non-terminal residue" evidence="1">
    <location>
        <position position="91"/>
    </location>
</feature>
<dbReference type="PANTHER" id="PTHR47501:SF5">
    <property type="entry name" value="HAT C-TERMINAL DIMERISATION DOMAIN-CONTAINING PROTEIN"/>
    <property type="match status" value="1"/>
</dbReference>
<comment type="caution">
    <text evidence="1">The sequence shown here is derived from an EMBL/GenBank/DDBJ whole genome shotgun (WGS) entry which is preliminary data.</text>
</comment>
<reference evidence="1" key="1">
    <citation type="submission" date="2023-04" db="EMBL/GenBank/DDBJ databases">
        <title>Chromosome-level genome of Chaenocephalus aceratus.</title>
        <authorList>
            <person name="Park H."/>
        </authorList>
    </citation>
    <scope>NUCLEOTIDE SEQUENCE</scope>
    <source>
        <strain evidence="1">DE</strain>
        <tissue evidence="1">Muscle</tissue>
    </source>
</reference>
<dbReference type="Proteomes" id="UP001228049">
    <property type="component" value="Unassembled WGS sequence"/>
</dbReference>
<evidence type="ECO:0000313" key="1">
    <source>
        <dbReference type="EMBL" id="KAK1895230.1"/>
    </source>
</evidence>
<evidence type="ECO:0000313" key="2">
    <source>
        <dbReference type="Proteomes" id="UP001228049"/>
    </source>
</evidence>
<sequence length="91" mass="10140">KAAIACRRFRGRHTYNAIATELEDIFSKYGLTNDKVTACVMDNGSNFVKAFKEHQQRQMIMPGTGYVAAAKCSALWTKASRSTVASEFLEE</sequence>
<organism evidence="1 2">
    <name type="scientific">Dissostichus eleginoides</name>
    <name type="common">Patagonian toothfish</name>
    <name type="synonym">Dissostichus amissus</name>
    <dbReference type="NCBI Taxonomy" id="100907"/>
    <lineage>
        <taxon>Eukaryota</taxon>
        <taxon>Metazoa</taxon>
        <taxon>Chordata</taxon>
        <taxon>Craniata</taxon>
        <taxon>Vertebrata</taxon>
        <taxon>Euteleostomi</taxon>
        <taxon>Actinopterygii</taxon>
        <taxon>Neopterygii</taxon>
        <taxon>Teleostei</taxon>
        <taxon>Neoteleostei</taxon>
        <taxon>Acanthomorphata</taxon>
        <taxon>Eupercaria</taxon>
        <taxon>Perciformes</taxon>
        <taxon>Notothenioidei</taxon>
        <taxon>Nototheniidae</taxon>
        <taxon>Dissostichus</taxon>
    </lineage>
</organism>
<name>A0AAD9C438_DISEL</name>
<accession>A0AAD9C438</accession>
<protein>
    <submittedName>
        <fullName evidence="1">Inorganic pyrophosphatase</fullName>
    </submittedName>
</protein>
<feature type="non-terminal residue" evidence="1">
    <location>
        <position position="1"/>
    </location>
</feature>
<dbReference type="AlphaFoldDB" id="A0AAD9C438"/>
<gene>
    <name evidence="1" type="ORF">KUDE01_020681</name>
</gene>
<proteinExistence type="predicted"/>
<dbReference type="PANTHER" id="PTHR47501">
    <property type="entry name" value="TRANSPOSASE-RELATED"/>
    <property type="match status" value="1"/>
</dbReference>
<keyword evidence="2" id="KW-1185">Reference proteome</keyword>
<dbReference type="EMBL" id="JASDAP010000010">
    <property type="protein sequence ID" value="KAK1895230.1"/>
    <property type="molecule type" value="Genomic_DNA"/>
</dbReference>